<dbReference type="Gene3D" id="1.10.287.130">
    <property type="match status" value="1"/>
</dbReference>
<evidence type="ECO:0000256" key="5">
    <source>
        <dbReference type="ARBA" id="ARBA00022777"/>
    </source>
</evidence>
<dbReference type="PANTHER" id="PTHR43047:SF72">
    <property type="entry name" value="OSMOSENSING HISTIDINE PROTEIN KINASE SLN1"/>
    <property type="match status" value="1"/>
</dbReference>
<dbReference type="GO" id="GO:0016301">
    <property type="term" value="F:kinase activity"/>
    <property type="evidence" value="ECO:0007669"/>
    <property type="project" value="UniProtKB-KW"/>
</dbReference>
<name>A0ABV7L6I5_9PROT</name>
<evidence type="ECO:0000256" key="6">
    <source>
        <dbReference type="SAM" id="Phobius"/>
    </source>
</evidence>
<proteinExistence type="predicted"/>
<gene>
    <name evidence="8" type="ORF">ACFOGJ_23295</name>
</gene>
<accession>A0ABV7L6I5</accession>
<dbReference type="InterPro" id="IPR004358">
    <property type="entry name" value="Sig_transdc_His_kin-like_C"/>
</dbReference>
<keyword evidence="6" id="KW-0472">Membrane</keyword>
<dbReference type="Pfam" id="PF00512">
    <property type="entry name" value="HisKA"/>
    <property type="match status" value="1"/>
</dbReference>
<evidence type="ECO:0000313" key="8">
    <source>
        <dbReference type="EMBL" id="MFC3230195.1"/>
    </source>
</evidence>
<dbReference type="SMART" id="SM00387">
    <property type="entry name" value="HATPase_c"/>
    <property type="match status" value="1"/>
</dbReference>
<keyword evidence="3" id="KW-0597">Phosphoprotein</keyword>
<keyword evidence="9" id="KW-1185">Reference proteome</keyword>
<dbReference type="SUPFAM" id="SSF47384">
    <property type="entry name" value="Homodimeric domain of signal transducing histidine kinase"/>
    <property type="match status" value="1"/>
</dbReference>
<evidence type="ECO:0000259" key="7">
    <source>
        <dbReference type="PROSITE" id="PS50109"/>
    </source>
</evidence>
<dbReference type="CDD" id="cd00082">
    <property type="entry name" value="HisKA"/>
    <property type="match status" value="1"/>
</dbReference>
<dbReference type="Pfam" id="PF02518">
    <property type="entry name" value="HATPase_c"/>
    <property type="match status" value="1"/>
</dbReference>
<evidence type="ECO:0000313" key="9">
    <source>
        <dbReference type="Proteomes" id="UP001595528"/>
    </source>
</evidence>
<sequence length="502" mass="54865">MPYRRAAIPVLAALALILAASVGYSAYRLTMLNVQTAQEVSDSRWLLGQIEVEFHRFRGAAARHVLGDPTVSHNDLLQRYEILWSRFPALLAGDESAPLRSVAMFGREVATIFAAVRALEPEVIAMAGAQPHDLQHLSGLLNPIERDIRALVLDHLARDRWAKPYRTSVLGDPENELILAIGMFVVAAALLLWLLQREIRRSEAEVRQRKRTEARLREALIAEQGASDSKSHFLANVSHELRTPLNAIIGFSEVLIGGFFAPLDKRSLEYVTDIHSSAKHLHKLVDEILDLALVEAGAMMLDETLLRVDAVLQACSDMTRVQAVQRNMQIVIECEPDLPLLYGDETKIRQIVLNLLSNSIKYSHAGDTISLTAKLCDARGLTLAVADQGPGLSERQLEDIFEPFNRSTSDSYTRTCDHGGAGLGLTIARTLTELHDGTIEIHSRIGAGTTVTIHLPAARLVSVAGVAMAEVSSPEGSVDATPSGRPWAVSATWSRLAGKTDG</sequence>
<dbReference type="EC" id="2.7.13.3" evidence="2"/>
<comment type="catalytic activity">
    <reaction evidence="1">
        <text>ATP + protein L-histidine = ADP + protein N-phospho-L-histidine.</text>
        <dbReference type="EC" id="2.7.13.3"/>
    </reaction>
</comment>
<protein>
    <recommendedName>
        <fullName evidence="2">histidine kinase</fullName>
        <ecNumber evidence="2">2.7.13.3</ecNumber>
    </recommendedName>
</protein>
<keyword evidence="4" id="KW-0808">Transferase</keyword>
<evidence type="ECO:0000256" key="1">
    <source>
        <dbReference type="ARBA" id="ARBA00000085"/>
    </source>
</evidence>
<dbReference type="Proteomes" id="UP001595528">
    <property type="component" value="Unassembled WGS sequence"/>
</dbReference>
<feature type="transmembrane region" description="Helical" evidence="6">
    <location>
        <begin position="177"/>
        <end position="195"/>
    </location>
</feature>
<evidence type="ECO:0000256" key="3">
    <source>
        <dbReference type="ARBA" id="ARBA00022553"/>
    </source>
</evidence>
<dbReference type="PANTHER" id="PTHR43047">
    <property type="entry name" value="TWO-COMPONENT HISTIDINE PROTEIN KINASE"/>
    <property type="match status" value="1"/>
</dbReference>
<evidence type="ECO:0000256" key="2">
    <source>
        <dbReference type="ARBA" id="ARBA00012438"/>
    </source>
</evidence>
<dbReference type="PRINTS" id="PR00344">
    <property type="entry name" value="BCTRLSENSOR"/>
</dbReference>
<organism evidence="8 9">
    <name type="scientific">Marinibaculum pumilum</name>
    <dbReference type="NCBI Taxonomy" id="1766165"/>
    <lineage>
        <taxon>Bacteria</taxon>
        <taxon>Pseudomonadati</taxon>
        <taxon>Pseudomonadota</taxon>
        <taxon>Alphaproteobacteria</taxon>
        <taxon>Rhodospirillales</taxon>
        <taxon>Rhodospirillaceae</taxon>
        <taxon>Marinibaculum</taxon>
    </lineage>
</organism>
<dbReference type="InterPro" id="IPR036890">
    <property type="entry name" value="HATPase_C_sf"/>
</dbReference>
<dbReference type="EMBL" id="JBHRTR010000036">
    <property type="protein sequence ID" value="MFC3230195.1"/>
    <property type="molecule type" value="Genomic_DNA"/>
</dbReference>
<dbReference type="InterPro" id="IPR005467">
    <property type="entry name" value="His_kinase_dom"/>
</dbReference>
<dbReference type="InterPro" id="IPR003661">
    <property type="entry name" value="HisK_dim/P_dom"/>
</dbReference>
<feature type="domain" description="Histidine kinase" evidence="7">
    <location>
        <begin position="236"/>
        <end position="459"/>
    </location>
</feature>
<evidence type="ECO:0000256" key="4">
    <source>
        <dbReference type="ARBA" id="ARBA00022679"/>
    </source>
</evidence>
<dbReference type="InterPro" id="IPR036097">
    <property type="entry name" value="HisK_dim/P_sf"/>
</dbReference>
<reference evidence="9" key="1">
    <citation type="journal article" date="2019" name="Int. J. Syst. Evol. Microbiol.">
        <title>The Global Catalogue of Microorganisms (GCM) 10K type strain sequencing project: providing services to taxonomists for standard genome sequencing and annotation.</title>
        <authorList>
            <consortium name="The Broad Institute Genomics Platform"/>
            <consortium name="The Broad Institute Genome Sequencing Center for Infectious Disease"/>
            <person name="Wu L."/>
            <person name="Ma J."/>
        </authorList>
    </citation>
    <scope>NUCLEOTIDE SEQUENCE [LARGE SCALE GENOMIC DNA]</scope>
    <source>
        <strain evidence="9">KCTC 42964</strain>
    </source>
</reference>
<comment type="caution">
    <text evidence="8">The sequence shown here is derived from an EMBL/GenBank/DDBJ whole genome shotgun (WGS) entry which is preliminary data.</text>
</comment>
<dbReference type="PROSITE" id="PS50109">
    <property type="entry name" value="HIS_KIN"/>
    <property type="match status" value="1"/>
</dbReference>
<dbReference type="Gene3D" id="3.30.565.10">
    <property type="entry name" value="Histidine kinase-like ATPase, C-terminal domain"/>
    <property type="match status" value="1"/>
</dbReference>
<keyword evidence="6" id="KW-1133">Transmembrane helix</keyword>
<dbReference type="InterPro" id="IPR003594">
    <property type="entry name" value="HATPase_dom"/>
</dbReference>
<dbReference type="SUPFAM" id="SSF55874">
    <property type="entry name" value="ATPase domain of HSP90 chaperone/DNA topoisomerase II/histidine kinase"/>
    <property type="match status" value="1"/>
</dbReference>
<dbReference type="SMART" id="SM00388">
    <property type="entry name" value="HisKA"/>
    <property type="match status" value="1"/>
</dbReference>
<keyword evidence="6" id="KW-0812">Transmembrane</keyword>
<dbReference type="CDD" id="cd00075">
    <property type="entry name" value="HATPase"/>
    <property type="match status" value="1"/>
</dbReference>
<dbReference type="RefSeq" id="WP_379905133.1">
    <property type="nucleotide sequence ID" value="NZ_JBHRTR010000036.1"/>
</dbReference>
<keyword evidence="5 8" id="KW-0418">Kinase</keyword>